<feature type="signal peptide" evidence="1">
    <location>
        <begin position="1"/>
        <end position="29"/>
    </location>
</feature>
<dbReference type="EMBL" id="JBJQND010000013">
    <property type="protein sequence ID" value="KAL3856273.1"/>
    <property type="molecule type" value="Genomic_DNA"/>
</dbReference>
<dbReference type="AlphaFoldDB" id="A0ABD3V6P9"/>
<proteinExistence type="predicted"/>
<gene>
    <name evidence="2" type="ORF">ACJMK2_011047</name>
</gene>
<keyword evidence="1" id="KW-0732">Signal</keyword>
<evidence type="ECO:0000313" key="2">
    <source>
        <dbReference type="EMBL" id="KAL3856273.1"/>
    </source>
</evidence>
<feature type="chain" id="PRO_5044827908" evidence="1">
    <location>
        <begin position="30"/>
        <end position="150"/>
    </location>
</feature>
<keyword evidence="3" id="KW-1185">Reference proteome</keyword>
<dbReference type="Proteomes" id="UP001634394">
    <property type="component" value="Unassembled WGS sequence"/>
</dbReference>
<organism evidence="2 3">
    <name type="scientific">Sinanodonta woodiana</name>
    <name type="common">Chinese pond mussel</name>
    <name type="synonym">Anodonta woodiana</name>
    <dbReference type="NCBI Taxonomy" id="1069815"/>
    <lineage>
        <taxon>Eukaryota</taxon>
        <taxon>Metazoa</taxon>
        <taxon>Spiralia</taxon>
        <taxon>Lophotrochozoa</taxon>
        <taxon>Mollusca</taxon>
        <taxon>Bivalvia</taxon>
        <taxon>Autobranchia</taxon>
        <taxon>Heteroconchia</taxon>
        <taxon>Palaeoheterodonta</taxon>
        <taxon>Unionida</taxon>
        <taxon>Unionoidea</taxon>
        <taxon>Unionidae</taxon>
        <taxon>Unioninae</taxon>
        <taxon>Sinanodonta</taxon>
    </lineage>
</organism>
<accession>A0ABD3V6P9</accession>
<protein>
    <submittedName>
        <fullName evidence="2">Uncharacterized protein</fullName>
    </submittedName>
</protein>
<feature type="non-terminal residue" evidence="2">
    <location>
        <position position="150"/>
    </location>
</feature>
<name>A0ABD3V6P9_SINWO</name>
<evidence type="ECO:0000313" key="3">
    <source>
        <dbReference type="Proteomes" id="UP001634394"/>
    </source>
</evidence>
<comment type="caution">
    <text evidence="2">The sequence shown here is derived from an EMBL/GenBank/DDBJ whole genome shotgun (WGS) entry which is preliminary data.</text>
</comment>
<sequence length="150" mass="17098">MGYNCQSGTLVHLVHVIVCSFLCVLPLNSQSCYLSVLQELTESETIWLKDVTASFQTDKRTLGDLDLPDDLSFHLRLESNVLALNLKRNHGIDPNANVYFGRKLNDGQQFLEKALYLEKEDLAYYQDKENGAFLTVRCVRGPDRQCDRIV</sequence>
<reference evidence="2 3" key="1">
    <citation type="submission" date="2024-11" db="EMBL/GenBank/DDBJ databases">
        <title>Chromosome-level genome assembly of the freshwater bivalve Anodonta woodiana.</title>
        <authorList>
            <person name="Chen X."/>
        </authorList>
    </citation>
    <scope>NUCLEOTIDE SEQUENCE [LARGE SCALE GENOMIC DNA]</scope>
    <source>
        <strain evidence="2">MN2024</strain>
        <tissue evidence="2">Gills</tissue>
    </source>
</reference>
<evidence type="ECO:0000256" key="1">
    <source>
        <dbReference type="SAM" id="SignalP"/>
    </source>
</evidence>